<dbReference type="AlphaFoldDB" id="J9GLH3"/>
<organism evidence="2">
    <name type="scientific">gut metagenome</name>
    <dbReference type="NCBI Taxonomy" id="749906"/>
    <lineage>
        <taxon>unclassified sequences</taxon>
        <taxon>metagenomes</taxon>
        <taxon>organismal metagenomes</taxon>
    </lineage>
</organism>
<comment type="caution">
    <text evidence="2">The sequence shown here is derived from an EMBL/GenBank/DDBJ whole genome shotgun (WGS) entry which is preliminary data.</text>
</comment>
<keyword evidence="1" id="KW-0812">Transmembrane</keyword>
<protein>
    <submittedName>
        <fullName evidence="2">Uncharacterized protein</fullName>
    </submittedName>
</protein>
<evidence type="ECO:0000313" key="2">
    <source>
        <dbReference type="EMBL" id="EJX00585.1"/>
    </source>
</evidence>
<sequence length="48" mass="5559">MRRGITVESVVSVLTHLFQFQFLIHLVSVSVLIHLVFSFSFNSPCFQF</sequence>
<keyword evidence="1" id="KW-1133">Transmembrane helix</keyword>
<gene>
    <name evidence="2" type="ORF">EVA_11303</name>
</gene>
<feature type="transmembrane region" description="Helical" evidence="1">
    <location>
        <begin position="20"/>
        <end position="41"/>
    </location>
</feature>
<proteinExistence type="predicted"/>
<reference evidence="2" key="1">
    <citation type="journal article" date="2012" name="PLoS ONE">
        <title>Gene sets for utilization of primary and secondary nutrition supplies in the distal gut of endangered iberian lynx.</title>
        <authorList>
            <person name="Alcaide M."/>
            <person name="Messina E."/>
            <person name="Richter M."/>
            <person name="Bargiela R."/>
            <person name="Peplies J."/>
            <person name="Huws S.A."/>
            <person name="Newbold C.J."/>
            <person name="Golyshin P.N."/>
            <person name="Simon M.A."/>
            <person name="Lopez G."/>
            <person name="Yakimov M.M."/>
            <person name="Ferrer M."/>
        </authorList>
    </citation>
    <scope>NUCLEOTIDE SEQUENCE</scope>
</reference>
<name>J9GLH3_9ZZZZ</name>
<evidence type="ECO:0000256" key="1">
    <source>
        <dbReference type="SAM" id="Phobius"/>
    </source>
</evidence>
<keyword evidence="1" id="KW-0472">Membrane</keyword>
<dbReference type="EMBL" id="AMCI01003316">
    <property type="protein sequence ID" value="EJX00585.1"/>
    <property type="molecule type" value="Genomic_DNA"/>
</dbReference>
<accession>J9GLH3</accession>